<keyword evidence="4" id="KW-0325">Glycoprotein</keyword>
<evidence type="ECO:0000259" key="8">
    <source>
        <dbReference type="PROSITE" id="PS51211"/>
    </source>
</evidence>
<dbReference type="InterPro" id="IPR015819">
    <property type="entry name" value="Lipid_transp_b-sht_shell"/>
</dbReference>
<dbReference type="InterPro" id="IPR001747">
    <property type="entry name" value="Vitellogenin_N"/>
</dbReference>
<evidence type="ECO:0000256" key="7">
    <source>
        <dbReference type="SAM" id="SignalP"/>
    </source>
</evidence>
<dbReference type="Pfam" id="PF01347">
    <property type="entry name" value="Vitellogenin_N"/>
    <property type="match status" value="1"/>
</dbReference>
<dbReference type="WBParaSite" id="TMUE_3000011620.1">
    <property type="protein sequence ID" value="TMUE_3000011620.1"/>
    <property type="gene ID" value="WBGene00295080"/>
</dbReference>
<dbReference type="Pfam" id="PF00094">
    <property type="entry name" value="VWD"/>
    <property type="match status" value="1"/>
</dbReference>
<dbReference type="SMART" id="SM00216">
    <property type="entry name" value="VWD"/>
    <property type="match status" value="1"/>
</dbReference>
<keyword evidence="10" id="KW-1185">Reference proteome</keyword>
<protein>
    <submittedName>
        <fullName evidence="11">Vitellogenin domain-containing protein</fullName>
    </submittedName>
</protein>
<feature type="chain" id="PRO_5024316109" evidence="7">
    <location>
        <begin position="35"/>
        <end position="1728"/>
    </location>
</feature>
<accession>A0A5S6QWJ9</accession>
<dbReference type="SUPFAM" id="SSF48431">
    <property type="entry name" value="Lipovitellin-phosvitin complex, superhelical domain"/>
    <property type="match status" value="1"/>
</dbReference>
<dbReference type="Pfam" id="PF09172">
    <property type="entry name" value="Vit_open_b-sht"/>
    <property type="match status" value="1"/>
</dbReference>
<dbReference type="PROSITE" id="PS51233">
    <property type="entry name" value="VWFD"/>
    <property type="match status" value="1"/>
</dbReference>
<evidence type="ECO:0000259" key="9">
    <source>
        <dbReference type="PROSITE" id="PS51233"/>
    </source>
</evidence>
<dbReference type="GO" id="GO:0005319">
    <property type="term" value="F:lipid transporter activity"/>
    <property type="evidence" value="ECO:0007669"/>
    <property type="project" value="InterPro"/>
</dbReference>
<feature type="compositionally biased region" description="Basic and acidic residues" evidence="6">
    <location>
        <begin position="1609"/>
        <end position="1625"/>
    </location>
</feature>
<reference evidence="11" key="1">
    <citation type="submission" date="2019-12" db="UniProtKB">
        <authorList>
            <consortium name="WormBaseParasite"/>
        </authorList>
    </citation>
    <scope>IDENTIFICATION</scope>
</reference>
<evidence type="ECO:0000256" key="5">
    <source>
        <dbReference type="PROSITE-ProRule" id="PRU00557"/>
    </source>
</evidence>
<evidence type="ECO:0000256" key="4">
    <source>
        <dbReference type="ARBA" id="ARBA00023180"/>
    </source>
</evidence>
<dbReference type="STRING" id="70415.A0A5S6QWJ9"/>
<dbReference type="InterPro" id="IPR011030">
    <property type="entry name" value="Lipovitellin_superhlx_dom"/>
</dbReference>
<evidence type="ECO:0000256" key="2">
    <source>
        <dbReference type="ARBA" id="ARBA00022761"/>
    </source>
</evidence>
<name>A0A5S6QWJ9_TRIMR</name>
<dbReference type="GO" id="GO:0045735">
    <property type="term" value="F:nutrient reservoir activity"/>
    <property type="evidence" value="ECO:0007669"/>
    <property type="project" value="UniProtKB-KW"/>
</dbReference>
<dbReference type="PANTHER" id="PTHR23345">
    <property type="entry name" value="VITELLOGENIN-RELATED"/>
    <property type="match status" value="1"/>
</dbReference>
<comment type="caution">
    <text evidence="5">Lacks conserved residue(s) required for the propagation of feature annotation.</text>
</comment>
<dbReference type="PROSITE" id="PS51211">
    <property type="entry name" value="VITELLOGENIN"/>
    <property type="match status" value="1"/>
</dbReference>
<feature type="domain" description="Vitellogenin" evidence="8">
    <location>
        <begin position="57"/>
        <end position="776"/>
    </location>
</feature>
<proteinExistence type="predicted"/>
<sequence>MGPQPKVGHTSSGFRMSLKAVILILLTVAQYAPGRHQQRLKLLRDTVNYQNVQESYFRVNQKYKFKYDGQVNIGVPDHSTQYSSSRFKADVTLVKRSDDHFIVRLNNIRLGKQLAQLEDQDEMYSLEQFEPVELKQSDLKTLELPVEFTYAEGQVQDLVFQQDDEEWSENWKRGVINLFQIKLQPTDRTSMEEEQAALNRINTESETDVGTAYRTTEKTVEGECEASYTVSPLDDRREQEASRMLVTKAINLNNCRKRPEPWENFQFFSRCPRCAQLPRSAERTVDSSTTIRYQIRGKRDKFLIERAELCNDHVVAQQNADESTVVVKIRASLKLVSSEEWREDSSDMYNFPTTGQRVSDLIYSTRNDEHVDRFHSEGDQHYQQRYYSQRQHGQDKSAMLAELIMKMLRHMKDTADEKANRYFYKAVYLMRQMSESEIKSASENYFGRQQRGPMTPEEQERARNMMPNLLAQAGTLSSIRQLIEKISNREMSPIKAAVVITTMMHTPRVSKEMITEMMRFERSEIAQRNRHIRTAILLTTGSMMKTMCMPMRHGQQNTDDGRNYYNEEQACDSETKQYFVRTIADQMAKSNRWEDKVVLIRTLGNAGLDASISELESIIRNRDRRYSASLRLEAVLATRHLRQSLPQKTKNILLSAASNRMESSAVRMAAIQLLLQQYPDKMSIDQMGVLINHDPNRRVASFAYKLIRRLADSEQPCYEENKFKMQTVARSVRRRNLQLPYSDMIFESFYDREKKAGFDFFLMPMYEMDEMVPKFMRAGFNVVERGLRSRNLWAFDIGTSSMSNVLSDILEDMEPMTQQDQRSGNMEYKMNLRRMSEKMGQTGRYRNSDARQQQTKAWMSMKFRNQDIMLLTFDEHWLRRLMQGYRGKESLIWMAIGRMASIRQGMFNMDEATLLRETVIKMPTAIGSQLCIRRKSPAMFSAQGQTSMERGAPMRGNIKARISMTISMVTDVSSRTPMFINGIYLVKNIKATVPIDMTISIDHKQENEQLKIQMRNPGTSKDLLKLESRPVIYWRRSENPLADGEEKTIVAEKNARMESFKRCIRGPLFGFEMCIRGVITKPLCNHNKLMHYQAPWFGPNKIVLSMKSDGINSREVIIGANERRMSSGEGDEGANRQVSITMRSDSMQNKFEMEYETSARSIIPTKMNARWNWQMHNGQSQEMCINMDAQEQGDNQRSERTRRNRDIIINWGPRCSNENYVKAKIESVYNRKVYRDQQRWNNNNNNMDDEEGSQKQYGYGVSREETAGYMINIQHRNVAEWAVNRLRQFMDMVTSRNYWNSEVDYRKQGYYQNEDSRQRYDQIREGEIRVQAIMRNEERADVKIQTPKETIRLTNVYMPALLQRETYRRSNLMRFMNLYMGSRHAKGTCQIRQNSIRTFDGAVYRVPFSDCYTILAKDSEEDPNFAIMARRLREQPDKKNVKIMTSDHEIELTPERQGIEVKVDGQRLDDQQVNQHRYMHIRRQGNDATVDLKRPNVEVNFDGNEINIRVSDKYHGRQMGMCGNLNGDSSDDFETSSEKSGDEIWDTFNRMTMTSESCQRPQRWNPDDNEQFDSQDTDNDDNWGNSGMTSWHQRDEYDDDYDNERYDLFESNRDQRQRGDRRQNQNDRSLAIDDVLTETAPIRRNKVVENRGRKCISTRPIERCPEHSYAAQGEKEEKQVSYTCPKANDELKRKMGQLQRHGMSIDLSDREVSFTRKETVPRKCISIV</sequence>
<dbReference type="Gene3D" id="2.20.80.10">
    <property type="entry name" value="Lipovitellin-phosvitin complex, chain A, domain 4"/>
    <property type="match status" value="1"/>
</dbReference>
<dbReference type="InterPro" id="IPR015255">
    <property type="entry name" value="Vitellinogen_open_b-sht"/>
</dbReference>
<keyword evidence="2" id="KW-0758">Storage protein</keyword>
<dbReference type="Proteomes" id="UP000046395">
    <property type="component" value="Unassembled WGS sequence"/>
</dbReference>
<feature type="compositionally biased region" description="Acidic residues" evidence="6">
    <location>
        <begin position="1567"/>
        <end position="1581"/>
    </location>
</feature>
<dbReference type="SUPFAM" id="SSF56968">
    <property type="entry name" value="Lipovitellin-phosvitin complex, beta-sheet shell regions"/>
    <property type="match status" value="2"/>
</dbReference>
<dbReference type="InterPro" id="IPR050733">
    <property type="entry name" value="Vitellogenin/Apolipophorin"/>
</dbReference>
<evidence type="ECO:0000256" key="6">
    <source>
        <dbReference type="SAM" id="MobiDB-lite"/>
    </source>
</evidence>
<evidence type="ECO:0000313" key="11">
    <source>
        <dbReference type="WBParaSite" id="TMUE_3000011620.1"/>
    </source>
</evidence>
<feature type="region of interest" description="Disordered" evidence="6">
    <location>
        <begin position="1555"/>
        <end position="1596"/>
    </location>
</feature>
<dbReference type="Gene3D" id="2.30.230.10">
    <property type="entry name" value="Lipovitellin, beta-sheet shell regions, chain A"/>
    <property type="match status" value="1"/>
</dbReference>
<feature type="disulfide bond" evidence="5">
    <location>
        <begin position="271"/>
        <end position="274"/>
    </location>
</feature>
<dbReference type="InterPro" id="IPR015816">
    <property type="entry name" value="Vitellinogen_b-sht_N"/>
</dbReference>
<evidence type="ECO:0000313" key="10">
    <source>
        <dbReference type="Proteomes" id="UP000046395"/>
    </source>
</evidence>
<evidence type="ECO:0000256" key="3">
    <source>
        <dbReference type="ARBA" id="ARBA00023157"/>
    </source>
</evidence>
<evidence type="ECO:0000256" key="1">
    <source>
        <dbReference type="ARBA" id="ARBA00022729"/>
    </source>
</evidence>
<organism evidence="10 11">
    <name type="scientific">Trichuris muris</name>
    <name type="common">Mouse whipworm</name>
    <dbReference type="NCBI Taxonomy" id="70415"/>
    <lineage>
        <taxon>Eukaryota</taxon>
        <taxon>Metazoa</taxon>
        <taxon>Ecdysozoa</taxon>
        <taxon>Nematoda</taxon>
        <taxon>Enoplea</taxon>
        <taxon>Dorylaimia</taxon>
        <taxon>Trichinellida</taxon>
        <taxon>Trichuridae</taxon>
        <taxon>Trichuris</taxon>
    </lineage>
</organism>
<feature type="compositionally biased region" description="Polar residues" evidence="6">
    <location>
        <begin position="1582"/>
        <end position="1591"/>
    </location>
</feature>
<keyword evidence="1 7" id="KW-0732">Signal</keyword>
<feature type="domain" description="VWFD" evidence="9">
    <location>
        <begin position="1387"/>
        <end position="1559"/>
    </location>
</feature>
<dbReference type="PANTHER" id="PTHR23345:SF15">
    <property type="entry name" value="VITELLOGENIN 1-RELATED"/>
    <property type="match status" value="1"/>
</dbReference>
<dbReference type="SMART" id="SM01169">
    <property type="entry name" value="DUF1943"/>
    <property type="match status" value="1"/>
</dbReference>
<dbReference type="SMART" id="SM00638">
    <property type="entry name" value="LPD_N"/>
    <property type="match status" value="1"/>
</dbReference>
<dbReference type="InterPro" id="IPR001846">
    <property type="entry name" value="VWF_type-D"/>
</dbReference>
<feature type="signal peptide" evidence="7">
    <location>
        <begin position="1"/>
        <end position="34"/>
    </location>
</feature>
<dbReference type="Gene3D" id="1.25.10.20">
    <property type="entry name" value="Vitellinogen, superhelical"/>
    <property type="match status" value="1"/>
</dbReference>
<feature type="region of interest" description="Disordered" evidence="6">
    <location>
        <begin position="1609"/>
        <end position="1631"/>
    </location>
</feature>
<keyword evidence="3 5" id="KW-1015">Disulfide bond</keyword>